<dbReference type="AlphaFoldDB" id="A0A2A8CVG1"/>
<feature type="region of interest" description="Disordered" evidence="1">
    <location>
        <begin position="388"/>
        <end position="425"/>
    </location>
</feature>
<dbReference type="InterPro" id="IPR026444">
    <property type="entry name" value="Secre_tail"/>
</dbReference>
<evidence type="ECO:0000256" key="1">
    <source>
        <dbReference type="SAM" id="MobiDB-lite"/>
    </source>
</evidence>
<name>A0A2A8CVG1_9BACT</name>
<dbReference type="EMBL" id="PDEQ01000007">
    <property type="protein sequence ID" value="PEN12636.1"/>
    <property type="molecule type" value="Genomic_DNA"/>
</dbReference>
<reference evidence="3 4" key="1">
    <citation type="submission" date="2017-10" db="EMBL/GenBank/DDBJ databases">
        <title>Draft genome of Longibacter Salinarum.</title>
        <authorList>
            <person name="Goh K.M."/>
            <person name="Shamsir M.S."/>
            <person name="Lim S.W."/>
        </authorList>
    </citation>
    <scope>NUCLEOTIDE SEQUENCE [LARGE SCALE GENOMIC DNA]</scope>
    <source>
        <strain evidence="3 4">KCTC 52045</strain>
    </source>
</reference>
<evidence type="ECO:0000259" key="2">
    <source>
        <dbReference type="Pfam" id="PF18962"/>
    </source>
</evidence>
<protein>
    <recommendedName>
        <fullName evidence="2">Secretion system C-terminal sorting domain-containing protein</fullName>
    </recommendedName>
</protein>
<dbReference type="OrthoDB" id="9814616at2"/>
<dbReference type="Pfam" id="PF18962">
    <property type="entry name" value="Por_Secre_tail"/>
    <property type="match status" value="1"/>
</dbReference>
<accession>A0A2A8CVG1</accession>
<sequence length="1256" mass="131137">MRQSATNIPIKVRSSVFGGVPSMGPLALVVLLGVLFALGGQTTQAQATFESDAQASSCDGTWTDVQCWDVTSGSDNGDGYPSAANEDVTILEGDVIQVTTSGLDVGAITINNTDGDATNDGIVFINGGSGSSFTVNGSVSNSGSFTLDLSPVGSGNVTITGGLTNSAGAETTVGRRTLSVGFSLTNSGTVTIGENGVLEVGGNFSNTGTFTATNSGNGSTVTFNGDSDLITQSLSGSFSGGNSFSNLTVAGSAAVNPDGALSGSTPVEVQGDLTVESGGQYGTPGGEDSEMKYGGFDFSIIGTAGFDTNKLTFNNGGSTSSKPLLASGEVFSEVQITGNTYVRISTLFEVNGFLSIESEELNVQSGGSLIINDDFSVGVSATYSPSTSSSTIFTGQTNTGSGGTYDPSESTCTSNGGESTSDGDCEQDVRALGALDLGPVEVDDQDTRVVIATDEGNTNIPNVTSLDIDPGSDDSNVQFVLNNTDIIITGDVVNNGIFLPGGKRVFFKGTSQSITSTEPLEFFDVTVESTGSSDIDVSINPGADITVENQLDIVQGGLGFAGTVSDDASVTLLNQLKMSGGILDTERGSVTLVSKGAETGVDDAEAFVTYIDDDLSGAGDGNLDGEIRGDIVKQRELTGPSSWYFIGSPASTGTNDTFEAFLELGTGTNDLWTQGFVGSDGENAPASASNVRIMDESQPGIDDNGYVSIGAISDATVSGRGYLVYVYGDDNFDGSVTAGETFPKLLDSDLEPYNGKSFDYTADGPGISVTDNGDGAQAGNDQVDIDEGWNLLSNPYLATISWDALTKTNLDDAVYVWDPINRQFLTYSGGSGDLTNGYIAPQQSFLVKATDNTSLPATFNLAIDDITTAQANTSDFFQKSETFEPPVIKIAGEMAGQERSAYLTLLDGGTIQKDRYDAYELGAPVSGSRGAFSIFTTLDNGTGLSINALPSEITKETSIPLETVARGCVGGLPFSGTVTLTWPEIKNLPDKVGLTLRDTETGDVIDLRSQNDYQFQLTANTTCSNAVAKSSSDLQAAPTPQIMTASASKSTPGTRFELVISPNGVLPVEIGSFTGSLDGESAAIMEWTTLSETSNSGFYVEQKVDGSYQTVSSLIEGAGTTTEQQSYRFRVEDLEEGTTHTFRLRQVDVDGATSYSETVDVKVGIQDAYKLEAYPNPVANGQQPTVRFAVDKSQPVTIELYNTLGQRVRTLYNDTPRVTGEFQKVQVDVNSLASGVYFIRMRGESFATTKKLVVVR</sequence>
<proteinExistence type="predicted"/>
<feature type="compositionally biased region" description="Polar residues" evidence="1">
    <location>
        <begin position="407"/>
        <end position="420"/>
    </location>
</feature>
<feature type="domain" description="Secretion system C-terminal sorting" evidence="2">
    <location>
        <begin position="1174"/>
        <end position="1254"/>
    </location>
</feature>
<evidence type="ECO:0000313" key="4">
    <source>
        <dbReference type="Proteomes" id="UP000220102"/>
    </source>
</evidence>
<keyword evidence="4" id="KW-1185">Reference proteome</keyword>
<comment type="caution">
    <text evidence="3">The sequence shown here is derived from an EMBL/GenBank/DDBJ whole genome shotgun (WGS) entry which is preliminary data.</text>
</comment>
<gene>
    <name evidence="3" type="ORF">CRI94_14065</name>
</gene>
<organism evidence="3 4">
    <name type="scientific">Longibacter salinarum</name>
    <dbReference type="NCBI Taxonomy" id="1850348"/>
    <lineage>
        <taxon>Bacteria</taxon>
        <taxon>Pseudomonadati</taxon>
        <taxon>Rhodothermota</taxon>
        <taxon>Rhodothermia</taxon>
        <taxon>Rhodothermales</taxon>
        <taxon>Salisaetaceae</taxon>
        <taxon>Longibacter</taxon>
    </lineage>
</organism>
<dbReference type="Proteomes" id="UP000220102">
    <property type="component" value="Unassembled WGS sequence"/>
</dbReference>
<dbReference type="NCBIfam" id="TIGR04183">
    <property type="entry name" value="Por_Secre_tail"/>
    <property type="match status" value="1"/>
</dbReference>
<evidence type="ECO:0000313" key="3">
    <source>
        <dbReference type="EMBL" id="PEN12636.1"/>
    </source>
</evidence>